<evidence type="ECO:0000256" key="2">
    <source>
        <dbReference type="SAM" id="SignalP"/>
    </source>
</evidence>
<comment type="caution">
    <text evidence="4">The sequence shown here is derived from an EMBL/GenBank/DDBJ whole genome shotgun (WGS) entry which is preliminary data.</text>
</comment>
<name>A0AAE4CTJ0_9ACTN</name>
<sequence length="374" mass="37078">MTSPTPSPARRAAMAGGVAVGISLLAAMSALGSCSAGAPDAAPPTASAVPGPVGTAAPLATGPLPTGPVGAGTSAPSPVECPAATVPVSDAAGLTAALAAARPGAVIGLADGVYQDEFVASAPGTADAPITLCGGAGAILDGGGVTKGYGLHLDGASHWRVLGFTVRNAQKGVMADGVQHTTIAGLTVERIGDEAVHLRRFSSDNVVERNTIRDTGQRKPQFGEGVYIGTAESNWCEITGCAPDTSDRNVVRNNTITAVTAENVDIKEGTTGGTVAGNAFDGAALAGGHADSWVDVKGNGWTISGNTGTNSSLDGFQTHSVVDGWGRGNVFSRNVATVDGPGYGFNLTPVEDNRVACDNEVSGAAKGTSNTPCS</sequence>
<dbReference type="SUPFAM" id="SSF51126">
    <property type="entry name" value="Pectin lyase-like"/>
    <property type="match status" value="1"/>
</dbReference>
<evidence type="ECO:0000313" key="4">
    <source>
        <dbReference type="EMBL" id="MDR7324175.1"/>
    </source>
</evidence>
<feature type="signal peptide" evidence="2">
    <location>
        <begin position="1"/>
        <end position="38"/>
    </location>
</feature>
<dbReference type="InterPro" id="IPR011050">
    <property type="entry name" value="Pectin_lyase_fold/virulence"/>
</dbReference>
<reference evidence="4 5" key="1">
    <citation type="submission" date="2023-07" db="EMBL/GenBank/DDBJ databases">
        <title>Sequencing the genomes of 1000 actinobacteria strains.</title>
        <authorList>
            <person name="Klenk H.-P."/>
        </authorList>
    </citation>
    <scope>NUCLEOTIDE SEQUENCE [LARGE SCALE GENOMIC DNA]</scope>
    <source>
        <strain evidence="4 5">DSM 44711</strain>
    </source>
</reference>
<evidence type="ECO:0000259" key="3">
    <source>
        <dbReference type="Pfam" id="PF05048"/>
    </source>
</evidence>
<evidence type="ECO:0000256" key="1">
    <source>
        <dbReference type="SAM" id="MobiDB-lite"/>
    </source>
</evidence>
<protein>
    <recommendedName>
        <fullName evidence="3">Periplasmic copper-binding protein NosD beta helix domain-containing protein</fullName>
    </recommendedName>
</protein>
<organism evidence="4 5">
    <name type="scientific">Catenuloplanes niger</name>
    <dbReference type="NCBI Taxonomy" id="587534"/>
    <lineage>
        <taxon>Bacteria</taxon>
        <taxon>Bacillati</taxon>
        <taxon>Actinomycetota</taxon>
        <taxon>Actinomycetes</taxon>
        <taxon>Micromonosporales</taxon>
        <taxon>Micromonosporaceae</taxon>
        <taxon>Catenuloplanes</taxon>
    </lineage>
</organism>
<dbReference type="Pfam" id="PF05048">
    <property type="entry name" value="NosD"/>
    <property type="match status" value="1"/>
</dbReference>
<proteinExistence type="predicted"/>
<dbReference type="AlphaFoldDB" id="A0AAE4CTJ0"/>
<dbReference type="Gene3D" id="2.160.20.10">
    <property type="entry name" value="Single-stranded right-handed beta-helix, Pectin lyase-like"/>
    <property type="match status" value="1"/>
</dbReference>
<dbReference type="InterPro" id="IPR007742">
    <property type="entry name" value="NosD_dom"/>
</dbReference>
<dbReference type="InterPro" id="IPR006626">
    <property type="entry name" value="PbH1"/>
</dbReference>
<dbReference type="PROSITE" id="PS51318">
    <property type="entry name" value="TAT"/>
    <property type="match status" value="1"/>
</dbReference>
<dbReference type="Proteomes" id="UP001183629">
    <property type="component" value="Unassembled WGS sequence"/>
</dbReference>
<accession>A0AAE4CTJ0</accession>
<dbReference type="SMART" id="SM00710">
    <property type="entry name" value="PbH1"/>
    <property type="match status" value="5"/>
</dbReference>
<dbReference type="RefSeq" id="WP_310417178.1">
    <property type="nucleotide sequence ID" value="NZ_JAVDYC010000001.1"/>
</dbReference>
<evidence type="ECO:0000313" key="5">
    <source>
        <dbReference type="Proteomes" id="UP001183629"/>
    </source>
</evidence>
<feature type="region of interest" description="Disordered" evidence="1">
    <location>
        <begin position="59"/>
        <end position="78"/>
    </location>
</feature>
<keyword evidence="5" id="KW-1185">Reference proteome</keyword>
<feature type="domain" description="Periplasmic copper-binding protein NosD beta helix" evidence="3">
    <location>
        <begin position="148"/>
        <end position="309"/>
    </location>
</feature>
<dbReference type="InterPro" id="IPR012334">
    <property type="entry name" value="Pectin_lyas_fold"/>
</dbReference>
<dbReference type="EMBL" id="JAVDYC010000001">
    <property type="protein sequence ID" value="MDR7324175.1"/>
    <property type="molecule type" value="Genomic_DNA"/>
</dbReference>
<gene>
    <name evidence="4" type="ORF">J2S44_004425</name>
</gene>
<dbReference type="InterPro" id="IPR006311">
    <property type="entry name" value="TAT_signal"/>
</dbReference>
<feature type="chain" id="PRO_5042149915" description="Periplasmic copper-binding protein NosD beta helix domain-containing protein" evidence="2">
    <location>
        <begin position="39"/>
        <end position="374"/>
    </location>
</feature>
<keyword evidence="2" id="KW-0732">Signal</keyword>